<evidence type="ECO:0000259" key="2">
    <source>
        <dbReference type="Pfam" id="PF09103"/>
    </source>
</evidence>
<feature type="region of interest" description="Disordered" evidence="1">
    <location>
        <begin position="400"/>
        <end position="426"/>
    </location>
</feature>
<dbReference type="SUPFAM" id="SSF50249">
    <property type="entry name" value="Nucleic acid-binding proteins"/>
    <property type="match status" value="2"/>
</dbReference>
<dbReference type="InterPro" id="IPR036315">
    <property type="entry name" value="BRCA2_hlx_sf"/>
</dbReference>
<dbReference type="Proteomes" id="UP001473302">
    <property type="component" value="Unassembled WGS sequence"/>
</dbReference>
<keyword evidence="5" id="KW-1185">Reference proteome</keyword>
<feature type="region of interest" description="Disordered" evidence="1">
    <location>
        <begin position="659"/>
        <end position="690"/>
    </location>
</feature>
<dbReference type="Gene3D" id="2.40.50.140">
    <property type="entry name" value="Nucleic acid-binding proteins"/>
    <property type="match status" value="3"/>
</dbReference>
<dbReference type="InterPro" id="IPR015252">
    <property type="entry name" value="BRCA2_hlx"/>
</dbReference>
<feature type="domain" description="Breast cancer type 2 susceptibility protein helical" evidence="3">
    <location>
        <begin position="806"/>
        <end position="876"/>
    </location>
</feature>
<reference evidence="4 5" key="1">
    <citation type="submission" date="2024-04" db="EMBL/GenBank/DDBJ databases">
        <title>genome sequences of Mucor flavus KT1a and Helicostylum pulchrum KT1b strains isolated from the surface of a dry-aged beef.</title>
        <authorList>
            <person name="Toyotome T."/>
            <person name="Hosono M."/>
            <person name="Torimaru M."/>
            <person name="Fukuda K."/>
            <person name="Mikami N."/>
        </authorList>
    </citation>
    <scope>NUCLEOTIDE SEQUENCE [LARGE SCALE GENOMIC DNA]</scope>
    <source>
        <strain evidence="4 5">KT1a</strain>
    </source>
</reference>
<feature type="region of interest" description="Disordered" evidence="1">
    <location>
        <begin position="73"/>
        <end position="110"/>
    </location>
</feature>
<dbReference type="InterPro" id="IPR015187">
    <property type="entry name" value="BRCA2_OB_1"/>
</dbReference>
<accession>A0ABP9YQY1</accession>
<evidence type="ECO:0000256" key="1">
    <source>
        <dbReference type="SAM" id="MobiDB-lite"/>
    </source>
</evidence>
<sequence length="1305" mass="146389">MSRLNNQDDLFVPWDDFSATQLENVEKFAVNKKNSYLNVESQVENQISFLLNPSKTTLDDFLDELLGLPTKNTPKLRTPLGDISNTRQQKHNTSIKEREQQKQPTPISNRMDCMDDSIWADFDTDLLSLIDVESKKSNNPILSNEKKNTMSIPSKNVTPVSKKTLIDDEFLLKQQSDKAFCLGFTTARGSALPPPSKEAKLKATRLLETVGKEDGISIPLSVNENLFLPLNELKEDLSPMDKERGQSDSSLCENSDLSLTSISTPVYKLEPIVRDDDDDCASISSYEDVFLPLSFKYKPLPPPGASQPKPSTSDVKLPLSPPVVQNELALVSEPNNEHIFPKSTDDSVSPSISVDERLFLPQVTEDGHVIKELPTPTGPAVGFQSAKLLKSIHTPKEDQNYLRNHTNSTNIPKTPKPMITSVKPSSTNIPKEPFTSFFTTASGKKLEEPSLEGIQRATALFDSSQKPKKYDAAINQFGGFKMANSNKSFDISSQAKRKAISILNEADEEVGHKKIRVVTDECQKESEHYVSSELQLQGLPKASFTTASGKKLEEPSLEGIQRATALFDSSQKPKKYDAVINQFGGFKMANSNKSFDISSQAKRKAISVLNEVDEEVESKKIRLTPLLDLNDTPNGIEKSISVSKSIPKPFDNDISKLQQVQTKDSTKNELPADSITSRKDSTESHNAASTNPKLFTINAVASSKPSTSMLPKRNINRPASIQSKNKPFKSPIIKSNIELTKAAVNNRSSLKVKLTPVFNLEVPDFRYNLSTFGVPGTFTKSQLIANNIPISVINMTISSAKRYVFDGNWGPKEALRDMIEAGALPRRVTIDWVENHYVLIVWKIACLIRSFNAYMDRWKPKAILEQLLYRYEREINMGDRPVLRRILEKDDLPVKHMILMITDIVEIKSSIQYNTSSKYRLQLSDGWYQVPACIDLRIEKAIMKKKLKIGSKISICGASVIGDNEGINPLENTDNSTMLSITANSSLPARWHAKLGYHPRKFIIRSLRSIFHDGGIVTAIDVVVCRKFPIMYSETLPDGTSVARNAKEEEEERRIALGYDSYGTHQHKAGSKNDAPVERRVSGYFKIRICDHVGLLNQQWATLLLSNANELNHIDISEGKRYKIFFVVPYHPKNKKYPGLDMKTTRATRWEPAGTLNLLNSYKIRSLTKCGDIQFKDISSDFDMVVLVLQTGPSTLEVLNGRKLWKQTLLVSDESQKICQVNFRLPMHPFPDINGQVLGLLNLRYETYDGKFDITCLKATDESESVSKVSAAAEYVKKGILNLKRWVNDYPDKIQRLHDLVENMQ</sequence>
<dbReference type="Pfam" id="PF09103">
    <property type="entry name" value="BRCA-2_OB1"/>
    <property type="match status" value="1"/>
</dbReference>
<dbReference type="InterPro" id="IPR012340">
    <property type="entry name" value="NA-bd_OB-fold"/>
</dbReference>
<feature type="compositionally biased region" description="Polar residues" evidence="1">
    <location>
        <begin position="401"/>
        <end position="412"/>
    </location>
</feature>
<dbReference type="PANTHER" id="PTHR11289">
    <property type="entry name" value="BREAST CANCER TYPE 2 SUSCEPTIBILITY PROTEIN BRCA2"/>
    <property type="match status" value="1"/>
</dbReference>
<evidence type="ECO:0000313" key="4">
    <source>
        <dbReference type="EMBL" id="GAA5809252.1"/>
    </source>
</evidence>
<dbReference type="SUPFAM" id="SSF81872">
    <property type="entry name" value="BRCA2 helical domain"/>
    <property type="match status" value="1"/>
</dbReference>
<proteinExistence type="predicted"/>
<gene>
    <name evidence="4" type="ORF">MFLAVUS_002657</name>
</gene>
<name>A0ABP9YQY1_9FUNG</name>
<dbReference type="Pfam" id="PF09169">
    <property type="entry name" value="BRCA-2_helical"/>
    <property type="match status" value="1"/>
</dbReference>
<dbReference type="InterPro" id="IPR015525">
    <property type="entry name" value="BRCA2"/>
</dbReference>
<evidence type="ECO:0000259" key="3">
    <source>
        <dbReference type="Pfam" id="PF09169"/>
    </source>
</evidence>
<dbReference type="EMBL" id="BAABUK010000004">
    <property type="protein sequence ID" value="GAA5809252.1"/>
    <property type="molecule type" value="Genomic_DNA"/>
</dbReference>
<dbReference type="PANTHER" id="PTHR11289:SF0">
    <property type="entry name" value="BREAST CANCER TYPE 2 SUSCEPTIBILITY PROTEIN"/>
    <property type="match status" value="1"/>
</dbReference>
<protein>
    <submittedName>
        <fullName evidence="4">Uncharacterized protein</fullName>
    </submittedName>
</protein>
<feature type="domain" description="BRCA2 OB1" evidence="2">
    <location>
        <begin position="881"/>
        <end position="998"/>
    </location>
</feature>
<organism evidence="4 5">
    <name type="scientific">Mucor flavus</name>
    <dbReference type="NCBI Taxonomy" id="439312"/>
    <lineage>
        <taxon>Eukaryota</taxon>
        <taxon>Fungi</taxon>
        <taxon>Fungi incertae sedis</taxon>
        <taxon>Mucoromycota</taxon>
        <taxon>Mucoromycotina</taxon>
        <taxon>Mucoromycetes</taxon>
        <taxon>Mucorales</taxon>
        <taxon>Mucorineae</taxon>
        <taxon>Mucoraceae</taxon>
        <taxon>Mucor</taxon>
    </lineage>
</organism>
<evidence type="ECO:0000313" key="5">
    <source>
        <dbReference type="Proteomes" id="UP001473302"/>
    </source>
</evidence>
<comment type="caution">
    <text evidence="4">The sequence shown here is derived from an EMBL/GenBank/DDBJ whole genome shotgun (WGS) entry which is preliminary data.</text>
</comment>